<evidence type="ECO:0000313" key="9">
    <source>
        <dbReference type="Proteomes" id="UP000749471"/>
    </source>
</evidence>
<evidence type="ECO:0000256" key="2">
    <source>
        <dbReference type="ARBA" id="ARBA00007362"/>
    </source>
</evidence>
<feature type="transmembrane region" description="Helical" evidence="6">
    <location>
        <begin position="95"/>
        <end position="116"/>
    </location>
</feature>
<keyword evidence="3 6" id="KW-0812">Transmembrane</keyword>
<dbReference type="InterPro" id="IPR050638">
    <property type="entry name" value="AA-Vitamin_Transporters"/>
</dbReference>
<dbReference type="InterPro" id="IPR000620">
    <property type="entry name" value="EamA_dom"/>
</dbReference>
<keyword evidence="9" id="KW-1185">Reference proteome</keyword>
<feature type="transmembrane region" description="Helical" evidence="6">
    <location>
        <begin position="123"/>
        <end position="140"/>
    </location>
</feature>
<protein>
    <submittedName>
        <fullName evidence="8">EamA family transporter</fullName>
    </submittedName>
</protein>
<dbReference type="Pfam" id="PF00892">
    <property type="entry name" value="EamA"/>
    <property type="match status" value="1"/>
</dbReference>
<evidence type="ECO:0000256" key="5">
    <source>
        <dbReference type="ARBA" id="ARBA00023136"/>
    </source>
</evidence>
<dbReference type="RefSeq" id="WP_216522011.1">
    <property type="nucleotide sequence ID" value="NZ_JAHLPM010000024.1"/>
</dbReference>
<organism evidence="8 9">
    <name type="scientific">Tissierella simiarum</name>
    <dbReference type="NCBI Taxonomy" id="2841534"/>
    <lineage>
        <taxon>Bacteria</taxon>
        <taxon>Bacillati</taxon>
        <taxon>Bacillota</taxon>
        <taxon>Tissierellia</taxon>
        <taxon>Tissierellales</taxon>
        <taxon>Tissierellaceae</taxon>
        <taxon>Tissierella</taxon>
    </lineage>
</organism>
<reference evidence="8 9" key="1">
    <citation type="submission" date="2021-06" db="EMBL/GenBank/DDBJ databases">
        <authorList>
            <person name="Sun Q."/>
            <person name="Li D."/>
        </authorList>
    </citation>
    <scope>NUCLEOTIDE SEQUENCE [LARGE SCALE GENOMIC DNA]</scope>
    <source>
        <strain evidence="8 9">MSJ-40</strain>
    </source>
</reference>
<feature type="transmembrane region" description="Helical" evidence="6">
    <location>
        <begin position="65"/>
        <end position="89"/>
    </location>
</feature>
<evidence type="ECO:0000259" key="7">
    <source>
        <dbReference type="Pfam" id="PF00892"/>
    </source>
</evidence>
<dbReference type="Proteomes" id="UP000749471">
    <property type="component" value="Unassembled WGS sequence"/>
</dbReference>
<gene>
    <name evidence="8" type="ORF">KQI42_18795</name>
</gene>
<dbReference type="PANTHER" id="PTHR32322:SF2">
    <property type="entry name" value="EAMA DOMAIN-CONTAINING PROTEIN"/>
    <property type="match status" value="1"/>
</dbReference>
<comment type="subcellular location">
    <subcellularLocation>
        <location evidence="1">Membrane</location>
        <topology evidence="1">Multi-pass membrane protein</topology>
    </subcellularLocation>
</comment>
<name>A0ABS6EAU7_9FIRM</name>
<feature type="transmembrane region" description="Helical" evidence="6">
    <location>
        <begin position="30"/>
        <end position="53"/>
    </location>
</feature>
<feature type="domain" description="EamA" evidence="7">
    <location>
        <begin position="5"/>
        <end position="140"/>
    </location>
</feature>
<keyword evidence="5 6" id="KW-0472">Membrane</keyword>
<evidence type="ECO:0000313" key="8">
    <source>
        <dbReference type="EMBL" id="MBU5440058.1"/>
    </source>
</evidence>
<proteinExistence type="inferred from homology"/>
<sequence length="141" mass="15253">MVFWLSIFGMICWGIAPIFAKIGLKDLDPLVGLIIRTLIASLFAISFLVLKLSDGILIQIKNISFKTWLFITIEALLATLVGDLAYYAAIKKGSVSVVATIMASSPLVTMIVSTIFLGEDITLTKIFGAILIIGGIMIVMQ</sequence>
<evidence type="ECO:0000256" key="1">
    <source>
        <dbReference type="ARBA" id="ARBA00004141"/>
    </source>
</evidence>
<evidence type="ECO:0000256" key="4">
    <source>
        <dbReference type="ARBA" id="ARBA00022989"/>
    </source>
</evidence>
<dbReference type="PANTHER" id="PTHR32322">
    <property type="entry name" value="INNER MEMBRANE TRANSPORTER"/>
    <property type="match status" value="1"/>
</dbReference>
<evidence type="ECO:0000256" key="6">
    <source>
        <dbReference type="SAM" id="Phobius"/>
    </source>
</evidence>
<comment type="caution">
    <text evidence="8">The sequence shown here is derived from an EMBL/GenBank/DDBJ whole genome shotgun (WGS) entry which is preliminary data.</text>
</comment>
<dbReference type="EMBL" id="JAHLPM010000024">
    <property type="protein sequence ID" value="MBU5440058.1"/>
    <property type="molecule type" value="Genomic_DNA"/>
</dbReference>
<comment type="similarity">
    <text evidence="2">Belongs to the EamA transporter family.</text>
</comment>
<evidence type="ECO:0000256" key="3">
    <source>
        <dbReference type="ARBA" id="ARBA00022692"/>
    </source>
</evidence>
<accession>A0ABS6EAU7</accession>
<keyword evidence="4 6" id="KW-1133">Transmembrane helix</keyword>